<dbReference type="SUPFAM" id="SSF68906">
    <property type="entry name" value="SAP domain"/>
    <property type="match status" value="1"/>
</dbReference>
<dbReference type="InterPro" id="IPR003034">
    <property type="entry name" value="SAP_dom"/>
</dbReference>
<evidence type="ECO:0000256" key="1">
    <source>
        <dbReference type="ARBA" id="ARBA00022553"/>
    </source>
</evidence>
<feature type="region of interest" description="Disordered" evidence="3">
    <location>
        <begin position="124"/>
        <end position="169"/>
    </location>
</feature>
<feature type="compositionally biased region" description="Acidic residues" evidence="3">
    <location>
        <begin position="83"/>
        <end position="100"/>
    </location>
</feature>
<feature type="compositionally biased region" description="Low complexity" evidence="3">
    <location>
        <begin position="282"/>
        <end position="292"/>
    </location>
</feature>
<dbReference type="EMBL" id="NJHN03000127">
    <property type="protein sequence ID" value="KAH9412900.1"/>
    <property type="molecule type" value="Genomic_DNA"/>
</dbReference>
<comment type="caution">
    <text evidence="5">The sequence shown here is derived from an EMBL/GenBank/DDBJ whole genome shotgun (WGS) entry which is preliminary data.</text>
</comment>
<protein>
    <recommendedName>
        <fullName evidence="4">SAP domain-containing protein</fullName>
    </recommendedName>
</protein>
<feature type="region of interest" description="Disordered" evidence="3">
    <location>
        <begin position="83"/>
        <end position="103"/>
    </location>
</feature>
<proteinExistence type="inferred from homology"/>
<dbReference type="PANTHER" id="PTHR46551:SF1">
    <property type="entry name" value="SAP DOMAIN-CONTAINING RIBONUCLEOPROTEIN"/>
    <property type="match status" value="1"/>
</dbReference>
<reference evidence="5 6" key="1">
    <citation type="journal article" date="2018" name="J. Allergy Clin. Immunol.">
        <title>High-quality assembly of Dermatophagoides pteronyssinus genome and transcriptome reveals a wide range of novel allergens.</title>
        <authorList>
            <person name="Liu X.Y."/>
            <person name="Yang K.Y."/>
            <person name="Wang M.Q."/>
            <person name="Kwok J.S."/>
            <person name="Zeng X."/>
            <person name="Yang Z."/>
            <person name="Xiao X.J."/>
            <person name="Lau C.P."/>
            <person name="Li Y."/>
            <person name="Huang Z.M."/>
            <person name="Ba J.G."/>
            <person name="Yim A.K."/>
            <person name="Ouyang C.Y."/>
            <person name="Ngai S.M."/>
            <person name="Chan T.F."/>
            <person name="Leung E.L."/>
            <person name="Liu L."/>
            <person name="Liu Z.G."/>
            <person name="Tsui S.K."/>
        </authorList>
    </citation>
    <scope>NUCLEOTIDE SEQUENCE [LARGE SCALE GENOMIC DNA]</scope>
    <source>
        <strain evidence="5">Derp</strain>
    </source>
</reference>
<feature type="compositionally biased region" description="Basic and acidic residues" evidence="3">
    <location>
        <begin position="294"/>
        <end position="304"/>
    </location>
</feature>
<dbReference type="Gene3D" id="1.10.720.30">
    <property type="entry name" value="SAP domain"/>
    <property type="match status" value="1"/>
</dbReference>
<dbReference type="PANTHER" id="PTHR46551">
    <property type="entry name" value="SAP DOMAIN-CONTAINING RIBONUCLEOPROTEIN"/>
    <property type="match status" value="1"/>
</dbReference>
<dbReference type="Proteomes" id="UP000887458">
    <property type="component" value="Unassembled WGS sequence"/>
</dbReference>
<gene>
    <name evidence="5" type="ORF">DERP_015389</name>
</gene>
<evidence type="ECO:0000313" key="5">
    <source>
        <dbReference type="EMBL" id="KAH9412900.1"/>
    </source>
</evidence>
<name>A0ABQ8IRG2_DERPT</name>
<dbReference type="PROSITE" id="PS50800">
    <property type="entry name" value="SAP"/>
    <property type="match status" value="1"/>
</dbReference>
<reference evidence="5 6" key="2">
    <citation type="journal article" date="2022" name="Mol. Biol. Evol.">
        <title>Comparative Genomics Reveals Insights into the Divergent Evolution of Astigmatic Mites and Household Pest Adaptations.</title>
        <authorList>
            <person name="Xiong Q."/>
            <person name="Wan A.T."/>
            <person name="Liu X."/>
            <person name="Fung C.S."/>
            <person name="Xiao X."/>
            <person name="Malainual N."/>
            <person name="Hou J."/>
            <person name="Wang L."/>
            <person name="Wang M."/>
            <person name="Yang K.Y."/>
            <person name="Cui Y."/>
            <person name="Leung E.L."/>
            <person name="Nong W."/>
            <person name="Shin S.K."/>
            <person name="Au S.W."/>
            <person name="Jeong K.Y."/>
            <person name="Chew F.T."/>
            <person name="Hui J.H."/>
            <person name="Leung T.F."/>
            <person name="Tungtrongchitr A."/>
            <person name="Zhong N."/>
            <person name="Liu Z."/>
            <person name="Tsui S.K."/>
        </authorList>
    </citation>
    <scope>NUCLEOTIDE SEQUENCE [LARGE SCALE GENOMIC DNA]</scope>
    <source>
        <strain evidence="5">Derp</strain>
    </source>
</reference>
<feature type="compositionally biased region" description="Polar residues" evidence="3">
    <location>
        <begin position="124"/>
        <end position="168"/>
    </location>
</feature>
<feature type="domain" description="SAP" evidence="4">
    <location>
        <begin position="6"/>
        <end position="40"/>
    </location>
</feature>
<dbReference type="Pfam" id="PF02037">
    <property type="entry name" value="SAP"/>
    <property type="match status" value="1"/>
</dbReference>
<accession>A0ABQ8IRG2</accession>
<feature type="region of interest" description="Disordered" evidence="3">
    <location>
        <begin position="266"/>
        <end position="320"/>
    </location>
</feature>
<comment type="similarity">
    <text evidence="2">Belongs to the SAP domain-containing ribonucleoprotein family.</text>
</comment>
<keyword evidence="6" id="KW-1185">Reference proteome</keyword>
<evidence type="ECO:0000256" key="2">
    <source>
        <dbReference type="ARBA" id="ARBA00046328"/>
    </source>
</evidence>
<feature type="compositionally biased region" description="Polar residues" evidence="3">
    <location>
        <begin position="309"/>
        <end position="320"/>
    </location>
</feature>
<keyword evidence="1" id="KW-0597">Phosphoprotein</keyword>
<dbReference type="InterPro" id="IPR036361">
    <property type="entry name" value="SAP_dom_sf"/>
</dbReference>
<dbReference type="InterPro" id="IPR052240">
    <property type="entry name" value="SAP_domain_ribonucleoprotein"/>
</dbReference>
<evidence type="ECO:0000313" key="6">
    <source>
        <dbReference type="Proteomes" id="UP000887458"/>
    </source>
</evidence>
<evidence type="ECO:0000256" key="3">
    <source>
        <dbReference type="SAM" id="MobiDB-lite"/>
    </source>
</evidence>
<evidence type="ECO:0000259" key="4">
    <source>
        <dbReference type="PROSITE" id="PS50800"/>
    </source>
</evidence>
<sequence>MDFSSLNHLKVADLKQHLRQRGLSITGNKTELIQRLGQALVNDSGLLTASNSIPQTTTTILQQQQIPLNVSKISNNNEIDEDAILGDDDDVDDDVDDETSNSELIDDKIPNEDLLLGDHIHTTSSTNISADTSTSINNSETEQKSKTMIKQTSTTAKDSSNLAESKSMTTTTTTLIPSLKQLATKITSIPLTSEERKRLRQLKFADPKLVNRVQRFGAQQQSTIKKLIEPSEDGKLLKRVERFGEIVSNKAKTLNERERLERRKQRFGAGGGGGGAISTAKVSAVGGSSASSENIRKRQDRFGVVEKPVSNQTLSNQNNNFKRRRFAY</sequence>
<organism evidence="5 6">
    <name type="scientific">Dermatophagoides pteronyssinus</name>
    <name type="common">European house dust mite</name>
    <dbReference type="NCBI Taxonomy" id="6956"/>
    <lineage>
        <taxon>Eukaryota</taxon>
        <taxon>Metazoa</taxon>
        <taxon>Ecdysozoa</taxon>
        <taxon>Arthropoda</taxon>
        <taxon>Chelicerata</taxon>
        <taxon>Arachnida</taxon>
        <taxon>Acari</taxon>
        <taxon>Acariformes</taxon>
        <taxon>Sarcoptiformes</taxon>
        <taxon>Astigmata</taxon>
        <taxon>Psoroptidia</taxon>
        <taxon>Analgoidea</taxon>
        <taxon>Pyroglyphidae</taxon>
        <taxon>Dermatophagoidinae</taxon>
        <taxon>Dermatophagoides</taxon>
    </lineage>
</organism>
<dbReference type="SMART" id="SM00513">
    <property type="entry name" value="SAP"/>
    <property type="match status" value="1"/>
</dbReference>